<comment type="similarity">
    <text evidence="8">Belongs to the class-III pyridoxal-phosphate-dependent aminotransferase family.</text>
</comment>
<keyword evidence="5 10" id="KW-0808">Transferase</keyword>
<dbReference type="EMBL" id="JACRIW010000042">
    <property type="protein sequence ID" value="MBI5169101.1"/>
    <property type="molecule type" value="Genomic_DNA"/>
</dbReference>
<dbReference type="InterPro" id="IPR015422">
    <property type="entry name" value="PyrdxlP-dep_Trfase_small"/>
</dbReference>
<feature type="region of interest" description="Disordered" evidence="9">
    <location>
        <begin position="1"/>
        <end position="21"/>
    </location>
</feature>
<keyword evidence="4 10" id="KW-0032">Aminotransferase</keyword>
<dbReference type="Gene3D" id="3.40.640.10">
    <property type="entry name" value="Type I PLP-dependent aspartate aminotransferase-like (Major domain)"/>
    <property type="match status" value="1"/>
</dbReference>
<protein>
    <recommendedName>
        <fullName evidence="3">ornithine aminotransferase</fullName>
        <ecNumber evidence="3">2.6.1.13</ecNumber>
    </recommendedName>
    <alternativeName>
        <fullName evidence="7">Ornithine--oxo-acid aminotransferase</fullName>
    </alternativeName>
</protein>
<dbReference type="PANTHER" id="PTHR11986">
    <property type="entry name" value="AMINOTRANSFERASE CLASS III"/>
    <property type="match status" value="1"/>
</dbReference>
<gene>
    <name evidence="10" type="primary">rocD</name>
    <name evidence="10" type="ORF">HZA61_06410</name>
</gene>
<dbReference type="GO" id="GO:0030170">
    <property type="term" value="F:pyridoxal phosphate binding"/>
    <property type="evidence" value="ECO:0007669"/>
    <property type="project" value="InterPro"/>
</dbReference>
<comment type="cofactor">
    <cofactor evidence="1">
        <name>pyridoxal 5'-phosphate</name>
        <dbReference type="ChEBI" id="CHEBI:597326"/>
    </cofactor>
</comment>
<dbReference type="Proteomes" id="UP000696931">
    <property type="component" value="Unassembled WGS sequence"/>
</dbReference>
<dbReference type="GO" id="GO:0004587">
    <property type="term" value="F:ornithine aminotransferase activity"/>
    <property type="evidence" value="ECO:0007669"/>
    <property type="project" value="UniProtKB-EC"/>
</dbReference>
<sequence length="411" mass="44834">MPAVDPHTPTQTARHIESTERHSAHNYAPLPVVVSRASGAWVEDVDGHRYLDMLSAYSALNFGHGHPEIVDTFVEQAKRLSLTSRAFHNDQFAPFCETITRFCGMDRVLPMNTGAEAVETAIKTARKWGYKVKGVADGKAEIIVCDGNFHGRTVTIVSFSDDDQYRDGFGPFTPGFKLVPYGDLAAFEAAITPNTVGFLVEPIQGEGGIVVPPEGYLKGCRDLCTKHRVLFMADEIQTGLGRTGRKFACDHEGVKPDVLILGKALGGGMMPVSAVLASDEVMGVFRPGDHGSTFGGNPLACAVASKALEILERDRLPERAARFGERFMDKLRGLTGGYVREVRGRGLLIGIALTPEAGPAKAWCKQLLHEGMLCKDTVESVMRIAPPLVIEEMDLDWAFERIARTLRGKRP</sequence>
<dbReference type="PROSITE" id="PS00600">
    <property type="entry name" value="AA_TRANSFER_CLASS_3"/>
    <property type="match status" value="1"/>
</dbReference>
<dbReference type="SUPFAM" id="SSF53383">
    <property type="entry name" value="PLP-dependent transferases"/>
    <property type="match status" value="1"/>
</dbReference>
<comment type="pathway">
    <text evidence="2">Amino-acid biosynthesis; L-proline biosynthesis; L-glutamate 5-semialdehyde from L-ornithine: step 1/1.</text>
</comment>
<dbReference type="CDD" id="cd00610">
    <property type="entry name" value="OAT_like"/>
    <property type="match status" value="1"/>
</dbReference>
<evidence type="ECO:0000256" key="9">
    <source>
        <dbReference type="SAM" id="MobiDB-lite"/>
    </source>
</evidence>
<dbReference type="FunFam" id="3.40.640.10:FF:000011">
    <property type="entry name" value="Ornithine aminotransferase"/>
    <property type="match status" value="1"/>
</dbReference>
<dbReference type="AlphaFoldDB" id="A0A933SCY3"/>
<dbReference type="InterPro" id="IPR005814">
    <property type="entry name" value="Aminotrans_3"/>
</dbReference>
<evidence type="ECO:0000256" key="4">
    <source>
        <dbReference type="ARBA" id="ARBA00022576"/>
    </source>
</evidence>
<keyword evidence="6 8" id="KW-0663">Pyridoxal phosphate</keyword>
<evidence type="ECO:0000256" key="6">
    <source>
        <dbReference type="ARBA" id="ARBA00022898"/>
    </source>
</evidence>
<evidence type="ECO:0000256" key="1">
    <source>
        <dbReference type="ARBA" id="ARBA00001933"/>
    </source>
</evidence>
<organism evidence="10 11">
    <name type="scientific">Eiseniibacteriota bacterium</name>
    <dbReference type="NCBI Taxonomy" id="2212470"/>
    <lineage>
        <taxon>Bacteria</taxon>
        <taxon>Candidatus Eiseniibacteriota</taxon>
    </lineage>
</organism>
<reference evidence="10" key="1">
    <citation type="submission" date="2020-07" db="EMBL/GenBank/DDBJ databases">
        <title>Huge and variable diversity of episymbiotic CPR bacteria and DPANN archaea in groundwater ecosystems.</title>
        <authorList>
            <person name="He C.Y."/>
            <person name="Keren R."/>
            <person name="Whittaker M."/>
            <person name="Farag I.F."/>
            <person name="Doudna J."/>
            <person name="Cate J.H.D."/>
            <person name="Banfield J.F."/>
        </authorList>
    </citation>
    <scope>NUCLEOTIDE SEQUENCE</scope>
    <source>
        <strain evidence="10">NC_groundwater_1813_Pr3_B-0.1um_71_17</strain>
    </source>
</reference>
<evidence type="ECO:0000256" key="8">
    <source>
        <dbReference type="RuleBase" id="RU003560"/>
    </source>
</evidence>
<dbReference type="GO" id="GO:0042802">
    <property type="term" value="F:identical protein binding"/>
    <property type="evidence" value="ECO:0007669"/>
    <property type="project" value="TreeGrafter"/>
</dbReference>
<dbReference type="Gene3D" id="3.90.1150.10">
    <property type="entry name" value="Aspartate Aminotransferase, domain 1"/>
    <property type="match status" value="1"/>
</dbReference>
<dbReference type="InterPro" id="IPR050103">
    <property type="entry name" value="Class-III_PLP-dep_AT"/>
</dbReference>
<dbReference type="InterPro" id="IPR015424">
    <property type="entry name" value="PyrdxlP-dep_Trfase"/>
</dbReference>
<evidence type="ECO:0000313" key="10">
    <source>
        <dbReference type="EMBL" id="MBI5169101.1"/>
    </source>
</evidence>
<evidence type="ECO:0000256" key="2">
    <source>
        <dbReference type="ARBA" id="ARBA00004998"/>
    </source>
</evidence>
<dbReference type="InterPro" id="IPR049704">
    <property type="entry name" value="Aminotrans_3_PPA_site"/>
</dbReference>
<evidence type="ECO:0000313" key="11">
    <source>
        <dbReference type="Proteomes" id="UP000696931"/>
    </source>
</evidence>
<evidence type="ECO:0000256" key="5">
    <source>
        <dbReference type="ARBA" id="ARBA00022679"/>
    </source>
</evidence>
<dbReference type="InterPro" id="IPR010164">
    <property type="entry name" value="Orn_aminotrans"/>
</dbReference>
<dbReference type="Pfam" id="PF00202">
    <property type="entry name" value="Aminotran_3"/>
    <property type="match status" value="1"/>
</dbReference>
<dbReference type="EC" id="2.6.1.13" evidence="3"/>
<accession>A0A933SCY3</accession>
<comment type="caution">
    <text evidence="10">The sequence shown here is derived from an EMBL/GenBank/DDBJ whole genome shotgun (WGS) entry which is preliminary data.</text>
</comment>
<proteinExistence type="inferred from homology"/>
<dbReference type="NCBIfam" id="TIGR01885">
    <property type="entry name" value="Orn_aminotrans"/>
    <property type="match status" value="1"/>
</dbReference>
<dbReference type="InterPro" id="IPR015421">
    <property type="entry name" value="PyrdxlP-dep_Trfase_major"/>
</dbReference>
<evidence type="ECO:0000256" key="7">
    <source>
        <dbReference type="ARBA" id="ARBA00030587"/>
    </source>
</evidence>
<name>A0A933SCY3_UNCEI</name>
<dbReference type="PIRSF" id="PIRSF000521">
    <property type="entry name" value="Transaminase_4ab_Lys_Orn"/>
    <property type="match status" value="1"/>
</dbReference>
<dbReference type="PANTHER" id="PTHR11986:SF18">
    <property type="entry name" value="ORNITHINE AMINOTRANSFERASE, MITOCHONDRIAL"/>
    <property type="match status" value="1"/>
</dbReference>
<evidence type="ECO:0000256" key="3">
    <source>
        <dbReference type="ARBA" id="ARBA00012924"/>
    </source>
</evidence>